<evidence type="ECO:0000256" key="11">
    <source>
        <dbReference type="ARBA" id="ARBA00022723"/>
    </source>
</evidence>
<evidence type="ECO:0000256" key="8">
    <source>
        <dbReference type="ARBA" id="ARBA00019276"/>
    </source>
</evidence>
<keyword evidence="11" id="KW-0479">Metal-binding</keyword>
<evidence type="ECO:0000256" key="1">
    <source>
        <dbReference type="ARBA" id="ARBA00000624"/>
    </source>
</evidence>
<dbReference type="PROSITE" id="PS00470">
    <property type="entry name" value="IDH_IMDH"/>
    <property type="match status" value="1"/>
</dbReference>
<evidence type="ECO:0000256" key="2">
    <source>
        <dbReference type="ARBA" id="ARBA00001936"/>
    </source>
</evidence>
<dbReference type="Pfam" id="PF00180">
    <property type="entry name" value="Iso_dh"/>
    <property type="match status" value="1"/>
</dbReference>
<comment type="cofactor">
    <cofactor evidence="2">
        <name>Mn(2+)</name>
        <dbReference type="ChEBI" id="CHEBI:29035"/>
    </cofactor>
</comment>
<proteinExistence type="inferred from homology"/>
<dbReference type="FunFam" id="3.40.718.10:FF:000006">
    <property type="entry name" value="3-isopropylmalate dehydrogenase"/>
    <property type="match status" value="1"/>
</dbReference>
<protein>
    <recommendedName>
        <fullName evidence="8">3-isopropylmalate dehydrogenase</fullName>
        <ecNumber evidence="7">1.1.1.85</ecNumber>
    </recommendedName>
    <alternativeName>
        <fullName evidence="18">3-IPM-DH</fullName>
    </alternativeName>
    <alternativeName>
        <fullName evidence="17">Beta-IPM dehydrogenase</fullName>
    </alternativeName>
</protein>
<dbReference type="EC" id="1.1.1.85" evidence="7"/>
<comment type="caution">
    <text evidence="20">The sequence shown here is derived from an EMBL/GenBank/DDBJ whole genome shotgun (WGS) entry which is preliminary data.</text>
</comment>
<evidence type="ECO:0000256" key="17">
    <source>
        <dbReference type="ARBA" id="ARBA00030010"/>
    </source>
</evidence>
<sequence>MTAQSVSPSVAYRIAVLPGDGIGPEVMAEGVRVLRAVEGRLTGVRFELQELSVGAGEYLRRGDPLPPSALEACRAADAILLGAMGLPDVRWPDGKELTPQIDLRERLDLYAGVRPVRLYHEQDTPLKRFGRGEIDFVIVRESTEGLFSGRLSASNPASGEVCDLLRITRRGAERVCRFAFELARQRRRKLTLVDKANVLPSMVFFRQVFQETARHYPEIETECLYVDAAALYLVQRPHTFDVLVTENMFGDILSDLAAGLVGGMGMAPSADVGDRHAVFQPCHGTAPDIAGQGRANPVAMILSVALLLEWLPSAEARRGAGLIRSAVERVLADPRQRTPDLGGRLSTRELGERVLAALEKI</sequence>
<dbReference type="GO" id="GO:0003862">
    <property type="term" value="F:3-isopropylmalate dehydrogenase activity"/>
    <property type="evidence" value="ECO:0007669"/>
    <property type="project" value="UniProtKB-EC"/>
</dbReference>
<evidence type="ECO:0000256" key="6">
    <source>
        <dbReference type="ARBA" id="ARBA00011738"/>
    </source>
</evidence>
<evidence type="ECO:0000256" key="15">
    <source>
        <dbReference type="ARBA" id="ARBA00023211"/>
    </source>
</evidence>
<evidence type="ECO:0000256" key="13">
    <source>
        <dbReference type="ARBA" id="ARBA00023002"/>
    </source>
</evidence>
<evidence type="ECO:0000256" key="12">
    <source>
        <dbReference type="ARBA" id="ARBA00022842"/>
    </source>
</evidence>
<dbReference type="GO" id="GO:0009098">
    <property type="term" value="P:L-leucine biosynthetic process"/>
    <property type="evidence" value="ECO:0007669"/>
    <property type="project" value="UniProtKB-UniPathway"/>
</dbReference>
<evidence type="ECO:0000313" key="20">
    <source>
        <dbReference type="EMBL" id="HGT40660.1"/>
    </source>
</evidence>
<evidence type="ECO:0000259" key="19">
    <source>
        <dbReference type="SMART" id="SM01329"/>
    </source>
</evidence>
<comment type="cofactor">
    <cofactor evidence="3">
        <name>Mg(2+)</name>
        <dbReference type="ChEBI" id="CHEBI:18420"/>
    </cofactor>
</comment>
<dbReference type="SMART" id="SM01329">
    <property type="entry name" value="Iso_dh"/>
    <property type="match status" value="1"/>
</dbReference>
<comment type="catalytic activity">
    <reaction evidence="1">
        <text>(2R,3S)-3-isopropylmalate + NAD(+) = 4-methyl-2-oxopentanoate + CO2 + NADH</text>
        <dbReference type="Rhea" id="RHEA:32271"/>
        <dbReference type="ChEBI" id="CHEBI:16526"/>
        <dbReference type="ChEBI" id="CHEBI:17865"/>
        <dbReference type="ChEBI" id="CHEBI:35121"/>
        <dbReference type="ChEBI" id="CHEBI:57540"/>
        <dbReference type="ChEBI" id="CHEBI:57945"/>
        <dbReference type="EC" id="1.1.1.85"/>
    </reaction>
</comment>
<dbReference type="GO" id="GO:0000287">
    <property type="term" value="F:magnesium ion binding"/>
    <property type="evidence" value="ECO:0007669"/>
    <property type="project" value="InterPro"/>
</dbReference>
<evidence type="ECO:0000256" key="5">
    <source>
        <dbReference type="ARBA" id="ARBA00008319"/>
    </source>
</evidence>
<dbReference type="AlphaFoldDB" id="A0A7C4QQE9"/>
<dbReference type="InterPro" id="IPR024084">
    <property type="entry name" value="IsoPropMal-DH-like_dom"/>
</dbReference>
<dbReference type="SUPFAM" id="SSF53659">
    <property type="entry name" value="Isocitrate/Isopropylmalate dehydrogenase-like"/>
    <property type="match status" value="1"/>
</dbReference>
<dbReference type="InterPro" id="IPR004429">
    <property type="entry name" value="Isopropylmalate_DH"/>
</dbReference>
<dbReference type="GO" id="GO:0051287">
    <property type="term" value="F:NAD binding"/>
    <property type="evidence" value="ECO:0007669"/>
    <property type="project" value="InterPro"/>
</dbReference>
<evidence type="ECO:0000256" key="7">
    <source>
        <dbReference type="ARBA" id="ARBA00013101"/>
    </source>
</evidence>
<evidence type="ECO:0000256" key="14">
    <source>
        <dbReference type="ARBA" id="ARBA00023027"/>
    </source>
</evidence>
<gene>
    <name evidence="20" type="ORF">ENS64_15560</name>
</gene>
<dbReference type="GO" id="GO:0005829">
    <property type="term" value="C:cytosol"/>
    <property type="evidence" value="ECO:0007669"/>
    <property type="project" value="TreeGrafter"/>
</dbReference>
<keyword evidence="14" id="KW-0520">NAD</keyword>
<evidence type="ECO:0000256" key="4">
    <source>
        <dbReference type="ARBA" id="ARBA00004762"/>
    </source>
</evidence>
<dbReference type="PANTHER" id="PTHR42979:SF1">
    <property type="entry name" value="3-ISOPROPYLMALATE DEHYDROGENASE"/>
    <property type="match status" value="1"/>
</dbReference>
<dbReference type="Gene3D" id="3.40.718.10">
    <property type="entry name" value="Isopropylmalate Dehydrogenase"/>
    <property type="match status" value="1"/>
</dbReference>
<evidence type="ECO:0000256" key="16">
    <source>
        <dbReference type="ARBA" id="ARBA00023304"/>
    </source>
</evidence>
<keyword evidence="15" id="KW-0464">Manganese</keyword>
<evidence type="ECO:0000256" key="10">
    <source>
        <dbReference type="ARBA" id="ARBA00022605"/>
    </source>
</evidence>
<dbReference type="InterPro" id="IPR019818">
    <property type="entry name" value="IsoCit/isopropylmalate_DH_CS"/>
</dbReference>
<keyword evidence="9" id="KW-0432">Leucine biosynthesis</keyword>
<keyword evidence="13" id="KW-0560">Oxidoreductase</keyword>
<keyword evidence="10" id="KW-0028">Amino-acid biosynthesis</keyword>
<evidence type="ECO:0000256" key="3">
    <source>
        <dbReference type="ARBA" id="ARBA00001946"/>
    </source>
</evidence>
<feature type="domain" description="Isopropylmalate dehydrogenase-like" evidence="19">
    <location>
        <begin position="13"/>
        <end position="354"/>
    </location>
</feature>
<evidence type="ECO:0000256" key="18">
    <source>
        <dbReference type="ARBA" id="ARBA00033138"/>
    </source>
</evidence>
<reference evidence="20" key="1">
    <citation type="journal article" date="2020" name="mSystems">
        <title>Genome- and Community-Level Interaction Insights into Carbon Utilization and Element Cycling Functions of Hydrothermarchaeota in Hydrothermal Sediment.</title>
        <authorList>
            <person name="Zhou Z."/>
            <person name="Liu Y."/>
            <person name="Xu W."/>
            <person name="Pan J."/>
            <person name="Luo Z.H."/>
            <person name="Li M."/>
        </authorList>
    </citation>
    <scope>NUCLEOTIDE SEQUENCE [LARGE SCALE GENOMIC DNA]</scope>
    <source>
        <strain evidence="20">SpSt-508</strain>
    </source>
</reference>
<comment type="pathway">
    <text evidence="4">Amino-acid biosynthesis; L-leucine biosynthesis; L-leucine from 3-methyl-2-oxobutanoate: step 3/4.</text>
</comment>
<name>A0A7C4QQE9_9PLAN</name>
<comment type="subunit">
    <text evidence="6">Homodimer.</text>
</comment>
<evidence type="ECO:0000256" key="9">
    <source>
        <dbReference type="ARBA" id="ARBA00022430"/>
    </source>
</evidence>
<organism evidence="20">
    <name type="scientific">Schlesneria paludicola</name>
    <dbReference type="NCBI Taxonomy" id="360056"/>
    <lineage>
        <taxon>Bacteria</taxon>
        <taxon>Pseudomonadati</taxon>
        <taxon>Planctomycetota</taxon>
        <taxon>Planctomycetia</taxon>
        <taxon>Planctomycetales</taxon>
        <taxon>Planctomycetaceae</taxon>
        <taxon>Schlesneria</taxon>
    </lineage>
</organism>
<dbReference type="PANTHER" id="PTHR42979">
    <property type="entry name" value="3-ISOPROPYLMALATE DEHYDROGENASE"/>
    <property type="match status" value="1"/>
</dbReference>
<keyword evidence="12" id="KW-0460">Magnesium</keyword>
<dbReference type="UniPathway" id="UPA00048">
    <property type="reaction ID" value="UER00072"/>
</dbReference>
<dbReference type="EMBL" id="DSVQ01000018">
    <property type="protein sequence ID" value="HGT40660.1"/>
    <property type="molecule type" value="Genomic_DNA"/>
</dbReference>
<keyword evidence="16" id="KW-0100">Branched-chain amino acid biosynthesis</keyword>
<comment type="similarity">
    <text evidence="5">Belongs to the isocitrate and isopropylmalate dehydrogenases family. LeuB type 1 subfamily.</text>
</comment>
<accession>A0A7C4QQE9</accession>